<organism evidence="2 3">
    <name type="scientific">Pontibacter ruber</name>
    <dbReference type="NCBI Taxonomy" id="1343895"/>
    <lineage>
        <taxon>Bacteria</taxon>
        <taxon>Pseudomonadati</taxon>
        <taxon>Bacteroidota</taxon>
        <taxon>Cytophagia</taxon>
        <taxon>Cytophagales</taxon>
        <taxon>Hymenobacteraceae</taxon>
        <taxon>Pontibacter</taxon>
    </lineage>
</organism>
<evidence type="ECO:0000256" key="1">
    <source>
        <dbReference type="SAM" id="Phobius"/>
    </source>
</evidence>
<dbReference type="Proteomes" id="UP001597374">
    <property type="component" value="Unassembled WGS sequence"/>
</dbReference>
<name>A0ABW5D3U3_9BACT</name>
<sequence length="210" mass="24537">MRRGKYRKLYYVPGLTSLILVPLMLVYFGKDELRNLDTRLIEVNAWHPDLEEHFPFPVRNYKEIILTGNSGQDVPAIKNTQAFIRQMYQETDTVNGIRFIFQDSASYGSFVSLLNFFKQDSIRYFAIYDNSIWVLKKPEPKEDTPYLFVCGTPDVYHSYDPYDYMTLSEKIEYHLSPYRSGAAALWPALTILLLLVILSLWQISSKKSIH</sequence>
<evidence type="ECO:0000313" key="3">
    <source>
        <dbReference type="Proteomes" id="UP001597374"/>
    </source>
</evidence>
<gene>
    <name evidence="2" type="ORF">ACFSKP_19980</name>
</gene>
<feature type="transmembrane region" description="Helical" evidence="1">
    <location>
        <begin position="9"/>
        <end position="29"/>
    </location>
</feature>
<keyword evidence="3" id="KW-1185">Reference proteome</keyword>
<feature type="transmembrane region" description="Helical" evidence="1">
    <location>
        <begin position="183"/>
        <end position="201"/>
    </location>
</feature>
<evidence type="ECO:0000313" key="2">
    <source>
        <dbReference type="EMBL" id="MFD2248557.1"/>
    </source>
</evidence>
<dbReference type="EMBL" id="JBHUIM010000004">
    <property type="protein sequence ID" value="MFD2248557.1"/>
    <property type="molecule type" value="Genomic_DNA"/>
</dbReference>
<protein>
    <submittedName>
        <fullName evidence="2">Uncharacterized protein</fullName>
    </submittedName>
</protein>
<keyword evidence="1" id="KW-0812">Transmembrane</keyword>
<reference evidence="3" key="1">
    <citation type="journal article" date="2019" name="Int. J. Syst. Evol. Microbiol.">
        <title>The Global Catalogue of Microorganisms (GCM) 10K type strain sequencing project: providing services to taxonomists for standard genome sequencing and annotation.</title>
        <authorList>
            <consortium name="The Broad Institute Genomics Platform"/>
            <consortium name="The Broad Institute Genome Sequencing Center for Infectious Disease"/>
            <person name="Wu L."/>
            <person name="Ma J."/>
        </authorList>
    </citation>
    <scope>NUCLEOTIDE SEQUENCE [LARGE SCALE GENOMIC DNA]</scope>
    <source>
        <strain evidence="3">CGMCC 4.1782</strain>
    </source>
</reference>
<dbReference type="RefSeq" id="WP_250432083.1">
    <property type="nucleotide sequence ID" value="NZ_JALPRR010000005.1"/>
</dbReference>
<accession>A0ABW5D3U3</accession>
<keyword evidence="1" id="KW-1133">Transmembrane helix</keyword>
<keyword evidence="1" id="KW-0472">Membrane</keyword>
<proteinExistence type="predicted"/>
<comment type="caution">
    <text evidence="2">The sequence shown here is derived from an EMBL/GenBank/DDBJ whole genome shotgun (WGS) entry which is preliminary data.</text>
</comment>